<sequence length="215" mass="22708">MTPPRLLLDHVAIAANSLEAGVAAVEEALGVAFGPGGQHREMGTHNRLLRLGSDLFLEVIAIDPAAPPPGRPRWFAFDAAGTAARLAAPRPWTWVIRADGDAEAARAALPPALGPFVRVSRGALAWRLTVPEDGGMALDGYLPALIAWPEGPHPAARMAEAGCGLRRLTVVHPQAERIRAPLAALLDADRRVAVETGPPHLAIEIDTPHGPRRLG</sequence>
<dbReference type="EMBL" id="BPQQ01000010">
    <property type="protein sequence ID" value="GJD99004.1"/>
    <property type="molecule type" value="Genomic_DNA"/>
</dbReference>
<feature type="domain" description="Glyoxalase-like" evidence="1">
    <location>
        <begin position="8"/>
        <end position="186"/>
    </location>
</feature>
<organism evidence="2 3">
    <name type="scientific">Methylobacterium isbiliense</name>
    <dbReference type="NCBI Taxonomy" id="315478"/>
    <lineage>
        <taxon>Bacteria</taxon>
        <taxon>Pseudomonadati</taxon>
        <taxon>Pseudomonadota</taxon>
        <taxon>Alphaproteobacteria</taxon>
        <taxon>Hyphomicrobiales</taxon>
        <taxon>Methylobacteriaceae</taxon>
        <taxon>Methylobacterium</taxon>
    </lineage>
</organism>
<evidence type="ECO:0000313" key="3">
    <source>
        <dbReference type="Proteomes" id="UP001055153"/>
    </source>
</evidence>
<dbReference type="Gene3D" id="3.10.180.10">
    <property type="entry name" value="2,3-Dihydroxybiphenyl 1,2-Dioxygenase, domain 1"/>
    <property type="match status" value="1"/>
</dbReference>
<proteinExistence type="predicted"/>
<dbReference type="InterPro" id="IPR025870">
    <property type="entry name" value="Glyoxalase-like_dom"/>
</dbReference>
<keyword evidence="3" id="KW-1185">Reference proteome</keyword>
<protein>
    <recommendedName>
        <fullName evidence="1">Glyoxalase-like domain-containing protein</fullName>
    </recommendedName>
</protein>
<name>A0ABQ4S943_9HYPH</name>
<accession>A0ABQ4S943</accession>
<reference evidence="2" key="2">
    <citation type="submission" date="2021-08" db="EMBL/GenBank/DDBJ databases">
        <authorList>
            <person name="Tani A."/>
            <person name="Ola A."/>
            <person name="Ogura Y."/>
            <person name="Katsura K."/>
            <person name="Hayashi T."/>
        </authorList>
    </citation>
    <scope>NUCLEOTIDE SEQUENCE</scope>
    <source>
        <strain evidence="2">DSM 17168</strain>
    </source>
</reference>
<dbReference type="Pfam" id="PF13468">
    <property type="entry name" value="Glyoxalase_3"/>
    <property type="match status" value="1"/>
</dbReference>
<evidence type="ECO:0000313" key="2">
    <source>
        <dbReference type="EMBL" id="GJD99004.1"/>
    </source>
</evidence>
<dbReference type="InterPro" id="IPR029068">
    <property type="entry name" value="Glyas_Bleomycin-R_OHBP_Dase"/>
</dbReference>
<reference evidence="2" key="1">
    <citation type="journal article" date="2021" name="Front. Microbiol.">
        <title>Comprehensive Comparative Genomics and Phenotyping of Methylobacterium Species.</title>
        <authorList>
            <person name="Alessa O."/>
            <person name="Ogura Y."/>
            <person name="Fujitani Y."/>
            <person name="Takami H."/>
            <person name="Hayashi T."/>
            <person name="Sahin N."/>
            <person name="Tani A."/>
        </authorList>
    </citation>
    <scope>NUCLEOTIDE SEQUENCE</scope>
    <source>
        <strain evidence="2">DSM 17168</strain>
    </source>
</reference>
<dbReference type="RefSeq" id="WP_238233889.1">
    <property type="nucleotide sequence ID" value="NZ_BPQQ01000010.1"/>
</dbReference>
<comment type="caution">
    <text evidence="2">The sequence shown here is derived from an EMBL/GenBank/DDBJ whole genome shotgun (WGS) entry which is preliminary data.</text>
</comment>
<gene>
    <name evidence="2" type="ORF">GMJLKIPL_0917</name>
</gene>
<dbReference type="Proteomes" id="UP001055153">
    <property type="component" value="Unassembled WGS sequence"/>
</dbReference>
<evidence type="ECO:0000259" key="1">
    <source>
        <dbReference type="Pfam" id="PF13468"/>
    </source>
</evidence>